<dbReference type="EMBL" id="JAGUCO010000010">
    <property type="protein sequence ID" value="MBS2099380.1"/>
    <property type="molecule type" value="Genomic_DNA"/>
</dbReference>
<dbReference type="SMART" id="SM00965">
    <property type="entry name" value="STN"/>
    <property type="match status" value="1"/>
</dbReference>
<dbReference type="InterPro" id="IPR036942">
    <property type="entry name" value="Beta-barrel_TonB_sf"/>
</dbReference>
<dbReference type="InterPro" id="IPR008969">
    <property type="entry name" value="CarboxyPept-like_regulatory"/>
</dbReference>
<evidence type="ECO:0000256" key="3">
    <source>
        <dbReference type="ARBA" id="ARBA00022452"/>
    </source>
</evidence>
<evidence type="ECO:0000256" key="7">
    <source>
        <dbReference type="ARBA" id="ARBA00023237"/>
    </source>
</evidence>
<evidence type="ECO:0000256" key="5">
    <source>
        <dbReference type="ARBA" id="ARBA00022729"/>
    </source>
</evidence>
<evidence type="ECO:0000313" key="12">
    <source>
        <dbReference type="Proteomes" id="UP000708576"/>
    </source>
</evidence>
<name>A0ABS5JX65_9BACT</name>
<keyword evidence="12" id="KW-1185">Reference proteome</keyword>
<dbReference type="NCBIfam" id="TIGR04056">
    <property type="entry name" value="OMP_RagA_SusC"/>
    <property type="match status" value="1"/>
</dbReference>
<dbReference type="PANTHER" id="PTHR30069:SF29">
    <property type="entry name" value="HEMOGLOBIN AND HEMOGLOBIN-HAPTOGLOBIN-BINDING PROTEIN 1-RELATED"/>
    <property type="match status" value="1"/>
</dbReference>
<keyword evidence="11" id="KW-0675">Receptor</keyword>
<protein>
    <submittedName>
        <fullName evidence="11">TonB-dependent receptor</fullName>
    </submittedName>
</protein>
<dbReference type="RefSeq" id="WP_212216622.1">
    <property type="nucleotide sequence ID" value="NZ_JAGUCO010000010.1"/>
</dbReference>
<accession>A0ABS5JX65</accession>
<sequence length="1105" mass="122584">MKKIHELCAWDNYAITKTLRVMRLTILFLMVGAMQIFATSSYSQKTRVTLDLTDTSIEEVLMNIESQSEFYFLYNRKLVDIERKVNVSKTNSTIDQVLDDIFAGTNTEHQVVDRKIILAPAEIISSQQDKITVSGIVSDTKGDPLPGVSIVIKGTTVGTITDINGQYSLNNVPSDATLVYSFIGMETSEIMVGGELQINITMKESSFGMDEVIVVGYGTQKKSDITGSVTSVSSERLSKIPVSNVMQAVQGSVSGVVINQTSSIPGEAPDITVRGGGSITASNSPYVVVDGIPITKMGGSINDINPNDIQSIEILKDASAVAIYGMNGANGVILITTKKGKSGKPVIRYSGYVGVEHFAHIPDMVSPEELIARYKEGNRINGSPMYHEEVKYEYEVENYENGHTIDWIDAVSQTGIQQNHNISISGANESLTYYISGDILDQKGVVKGYNYKRYSLRTNLEANVTDYLKVGTNSSIVAHNRDGGRANLLNAEAMSPYGRMYEEDGSYTIYPMFGETLWANPLLPTTTDPERRQYNVNINGYADLDFGKIWKPLTGLTYKLNAGFSYIPRRTSSYTGASVNDLLGTAQIWHYETQAYTVENILGYSKDFGKNHIDLTAVYSAQERNYNENWARAQNFVNDELEWNRMQAGATSSVSSYADRYAAVSQMGRLNYAYDSRYLFTFTVRRDGSSVFSQDLKYGTFPSVALGWNMHHENFMSGLEAINNLKLRLSYGTSGNEAVSVYKTFTTMTDVQIAMGGETNIAMVANQLGNSDLSWESKKSLNVGLDFGFFRNRINGSLEIYQATNTDLLLSRKLPSASGFSDVTANIGETKSHGIELTLNTVNINSSDFRWNSSLVFSANKNEIVELYGDGQDDLGSGWFIGEPIGVIRDFQKVGIWQEDEIANGDHLNWDPVAKPGDVKLADISGPDGVPDGIIDDNDRQILGQTAPKWTGGLTNTFTYKNWTLNIFIQTVQGAMRNNHHIGMASDELERRNSFAEVGYWTPENQSNEWRSLNKNSNPHGYGFPVKNNYTRIKDITLNYDFSKRITNKIGVDALSMYISGRNLYTFTDWIGWDPEERSDGRGSGNWEINYPSVRTIVCGINVTL</sequence>
<keyword evidence="9" id="KW-1133">Transmembrane helix</keyword>
<gene>
    <name evidence="11" type="ORF">KEM10_13885</name>
</gene>
<dbReference type="NCBIfam" id="TIGR04057">
    <property type="entry name" value="SusC_RagA_signa"/>
    <property type="match status" value="1"/>
</dbReference>
<dbReference type="InterPro" id="IPR023996">
    <property type="entry name" value="TonB-dep_OMP_SusC/RagA"/>
</dbReference>
<evidence type="ECO:0000256" key="4">
    <source>
        <dbReference type="ARBA" id="ARBA00022692"/>
    </source>
</evidence>
<dbReference type="Pfam" id="PF13715">
    <property type="entry name" value="CarbopepD_reg_2"/>
    <property type="match status" value="1"/>
</dbReference>
<proteinExistence type="inferred from homology"/>
<dbReference type="InterPro" id="IPR039426">
    <property type="entry name" value="TonB-dep_rcpt-like"/>
</dbReference>
<dbReference type="InterPro" id="IPR011662">
    <property type="entry name" value="Secretin/TonB_short_N"/>
</dbReference>
<keyword evidence="6 8" id="KW-0472">Membrane</keyword>
<comment type="subcellular location">
    <subcellularLocation>
        <location evidence="1 8">Cell outer membrane</location>
        <topology evidence="1 8">Multi-pass membrane protein</topology>
    </subcellularLocation>
</comment>
<dbReference type="InterPro" id="IPR023997">
    <property type="entry name" value="TonB-dep_OMP_SusC/RagA_CS"/>
</dbReference>
<dbReference type="Gene3D" id="2.40.170.20">
    <property type="entry name" value="TonB-dependent receptor, beta-barrel domain"/>
    <property type="match status" value="1"/>
</dbReference>
<dbReference type="Pfam" id="PF07715">
    <property type="entry name" value="Plug"/>
    <property type="match status" value="1"/>
</dbReference>
<dbReference type="Gene3D" id="2.60.40.1120">
    <property type="entry name" value="Carboxypeptidase-like, regulatory domain"/>
    <property type="match status" value="1"/>
</dbReference>
<evidence type="ECO:0000256" key="8">
    <source>
        <dbReference type="PROSITE-ProRule" id="PRU01360"/>
    </source>
</evidence>
<comment type="caution">
    <text evidence="11">The sequence shown here is derived from an EMBL/GenBank/DDBJ whole genome shotgun (WGS) entry which is preliminary data.</text>
</comment>
<keyword evidence="3 8" id="KW-1134">Transmembrane beta strand</keyword>
<dbReference type="Gene3D" id="2.170.130.10">
    <property type="entry name" value="TonB-dependent receptor, plug domain"/>
    <property type="match status" value="1"/>
</dbReference>
<feature type="domain" description="Secretin/TonB short N-terminal" evidence="10">
    <location>
        <begin position="70"/>
        <end position="121"/>
    </location>
</feature>
<evidence type="ECO:0000313" key="11">
    <source>
        <dbReference type="EMBL" id="MBS2099380.1"/>
    </source>
</evidence>
<dbReference type="SUPFAM" id="SSF49464">
    <property type="entry name" value="Carboxypeptidase regulatory domain-like"/>
    <property type="match status" value="1"/>
</dbReference>
<evidence type="ECO:0000256" key="6">
    <source>
        <dbReference type="ARBA" id="ARBA00023136"/>
    </source>
</evidence>
<keyword evidence="5" id="KW-0732">Signal</keyword>
<evidence type="ECO:0000256" key="9">
    <source>
        <dbReference type="SAM" id="Phobius"/>
    </source>
</evidence>
<evidence type="ECO:0000256" key="1">
    <source>
        <dbReference type="ARBA" id="ARBA00004571"/>
    </source>
</evidence>
<keyword evidence="4 8" id="KW-0812">Transmembrane</keyword>
<comment type="similarity">
    <text evidence="8">Belongs to the TonB-dependent receptor family.</text>
</comment>
<evidence type="ECO:0000256" key="2">
    <source>
        <dbReference type="ARBA" id="ARBA00022448"/>
    </source>
</evidence>
<dbReference type="Proteomes" id="UP000708576">
    <property type="component" value="Unassembled WGS sequence"/>
</dbReference>
<dbReference type="PROSITE" id="PS52016">
    <property type="entry name" value="TONB_DEPENDENT_REC_3"/>
    <property type="match status" value="1"/>
</dbReference>
<keyword evidence="2 8" id="KW-0813">Transport</keyword>
<evidence type="ECO:0000259" key="10">
    <source>
        <dbReference type="SMART" id="SM00965"/>
    </source>
</evidence>
<feature type="transmembrane region" description="Helical" evidence="9">
    <location>
        <begin position="21"/>
        <end position="38"/>
    </location>
</feature>
<reference evidence="11 12" key="1">
    <citation type="journal article" date="2015" name="Int. J. Syst. Evol. Microbiol.">
        <title>Carboxylicivirga linearis sp. nov., isolated from a sea cucumber culture pond.</title>
        <authorList>
            <person name="Wang F.Q."/>
            <person name="Zhou Y.X."/>
            <person name="Lin X.Z."/>
            <person name="Chen G.J."/>
            <person name="Du Z.J."/>
        </authorList>
    </citation>
    <scope>NUCLEOTIDE SEQUENCE [LARGE SCALE GENOMIC DNA]</scope>
    <source>
        <strain evidence="11 12">FB218</strain>
    </source>
</reference>
<dbReference type="InterPro" id="IPR037066">
    <property type="entry name" value="Plug_dom_sf"/>
</dbReference>
<dbReference type="SUPFAM" id="SSF56935">
    <property type="entry name" value="Porins"/>
    <property type="match status" value="1"/>
</dbReference>
<dbReference type="PANTHER" id="PTHR30069">
    <property type="entry name" value="TONB-DEPENDENT OUTER MEMBRANE RECEPTOR"/>
    <property type="match status" value="1"/>
</dbReference>
<organism evidence="11 12">
    <name type="scientific">Carboxylicivirga linearis</name>
    <dbReference type="NCBI Taxonomy" id="1628157"/>
    <lineage>
        <taxon>Bacteria</taxon>
        <taxon>Pseudomonadati</taxon>
        <taxon>Bacteroidota</taxon>
        <taxon>Bacteroidia</taxon>
        <taxon>Marinilabiliales</taxon>
        <taxon>Marinilabiliaceae</taxon>
        <taxon>Carboxylicivirga</taxon>
    </lineage>
</organism>
<keyword evidence="7 8" id="KW-0998">Cell outer membrane</keyword>
<dbReference type="InterPro" id="IPR012910">
    <property type="entry name" value="Plug_dom"/>
</dbReference>